<organism evidence="1 2">
    <name type="scientific">Bartonella henselae</name>
    <name type="common">Rochalimaea henselae</name>
    <dbReference type="NCBI Taxonomy" id="38323"/>
    <lineage>
        <taxon>Bacteria</taxon>
        <taxon>Pseudomonadati</taxon>
        <taxon>Pseudomonadota</taxon>
        <taxon>Alphaproteobacteria</taxon>
        <taxon>Hyphomicrobiales</taxon>
        <taxon>Bartonellaceae</taxon>
        <taxon>Bartonella</taxon>
    </lineage>
</organism>
<evidence type="ECO:0000313" key="2">
    <source>
        <dbReference type="Proteomes" id="UP000019801"/>
    </source>
</evidence>
<dbReference type="EMBL" id="HG969191">
    <property type="protein sequence ID" value="CDO47422.1"/>
    <property type="molecule type" value="Genomic_DNA"/>
</dbReference>
<sequence length="85" mass="10202">MSFKQCRLRNCLMLFFTFFNGVTPLIHVKQNAIFLPIHILFFKKHFSMLASTFRDAVREWYSDKAIVHQPLYVYEKANQHHHSLC</sequence>
<protein>
    <submittedName>
        <fullName evidence="1">Uncharacterized protein</fullName>
    </submittedName>
</protein>
<reference evidence="2" key="1">
    <citation type="submission" date="2013-11" db="EMBL/GenBank/DDBJ databases">
        <title>Genome sequencing of Bartonella spp. isolated from human blood.</title>
        <authorList>
            <person name="Raoult D."/>
        </authorList>
    </citation>
    <scope>NUCLEOTIDE SEQUENCE</scope>
    <source>
        <strain evidence="2">BM1374165</strain>
    </source>
</reference>
<accession>X5M0I4</accession>
<evidence type="ECO:0000313" key="1">
    <source>
        <dbReference type="EMBL" id="CDO47422.1"/>
    </source>
</evidence>
<dbReference type="AlphaFoldDB" id="X5M0I4"/>
<dbReference type="Proteomes" id="UP000019801">
    <property type="component" value="Chromosome I"/>
</dbReference>
<gene>
    <name evidence="1" type="ORF">BM1374165_01446</name>
</gene>
<name>X5M0I4_BARHN</name>
<dbReference type="KEGG" id="bhs:BM1374165_01446"/>
<proteinExistence type="predicted"/>
<dbReference type="PATRIC" id="fig|38323.4.peg.1574"/>